<dbReference type="KEGG" id="eff:skT53_03220"/>
<reference evidence="3 4" key="1">
    <citation type="submission" date="2020-08" db="EMBL/GenBank/DDBJ databases">
        <title>Complete Genome Sequence of Effusibacillus dendaii Strain skT53, Isolated from Farmland soil.</title>
        <authorList>
            <person name="Konishi T."/>
            <person name="Kawasaki H."/>
        </authorList>
    </citation>
    <scope>NUCLEOTIDE SEQUENCE [LARGE SCALE GENOMIC DNA]</scope>
    <source>
        <strain evidence="4">skT53</strain>
    </source>
</reference>
<dbReference type="PANTHER" id="PTHR34784">
    <property type="entry name" value="50S RIBOSOMAL PROTEIN L34"/>
    <property type="match status" value="1"/>
</dbReference>
<dbReference type="RefSeq" id="WP_200759473.1">
    <property type="nucleotide sequence ID" value="NZ_AP023366.1"/>
</dbReference>
<dbReference type="EMBL" id="AP023366">
    <property type="protein sequence ID" value="BCJ85337.1"/>
    <property type="molecule type" value="Genomic_DNA"/>
</dbReference>
<accession>A0A7I8D5Q4</accession>
<dbReference type="NCBIfam" id="TIGR02058">
    <property type="entry name" value="lin0512_fam"/>
    <property type="match status" value="1"/>
</dbReference>
<dbReference type="Proteomes" id="UP000593802">
    <property type="component" value="Chromosome"/>
</dbReference>
<dbReference type="GO" id="GO:0005525">
    <property type="term" value="F:GTP binding"/>
    <property type="evidence" value="ECO:0007669"/>
    <property type="project" value="UniProtKB-KW"/>
</dbReference>
<keyword evidence="1" id="KW-0547">Nucleotide-binding</keyword>
<dbReference type="InterPro" id="IPR037103">
    <property type="entry name" value="Tubulin/FtsZ-like_C"/>
</dbReference>
<evidence type="ECO:0000256" key="2">
    <source>
        <dbReference type="ARBA" id="ARBA00023134"/>
    </source>
</evidence>
<organism evidence="3 4">
    <name type="scientific">Effusibacillus dendaii</name>
    <dbReference type="NCBI Taxonomy" id="2743772"/>
    <lineage>
        <taxon>Bacteria</taxon>
        <taxon>Bacillati</taxon>
        <taxon>Bacillota</taxon>
        <taxon>Bacilli</taxon>
        <taxon>Bacillales</taxon>
        <taxon>Alicyclobacillaceae</taxon>
        <taxon>Effusibacillus</taxon>
    </lineage>
</organism>
<evidence type="ECO:0000256" key="1">
    <source>
        <dbReference type="ARBA" id="ARBA00022741"/>
    </source>
</evidence>
<keyword evidence="2" id="KW-0342">GTP-binding</keyword>
<gene>
    <name evidence="3" type="ORF">skT53_03220</name>
</gene>
<dbReference type="Pfam" id="PF09585">
    <property type="entry name" value="Lin0512_fam"/>
    <property type="match status" value="1"/>
</dbReference>
<evidence type="ECO:0000313" key="3">
    <source>
        <dbReference type="EMBL" id="BCJ85337.1"/>
    </source>
</evidence>
<evidence type="ECO:0000313" key="4">
    <source>
        <dbReference type="Proteomes" id="UP000593802"/>
    </source>
</evidence>
<dbReference type="Gene3D" id="3.30.1330.20">
    <property type="entry name" value="Tubulin/FtsZ, C-terminal domain"/>
    <property type="match status" value="1"/>
</dbReference>
<keyword evidence="4" id="KW-1185">Reference proteome</keyword>
<proteinExistence type="predicted"/>
<protein>
    <recommendedName>
        <fullName evidence="5">Lin0512 family protein</fullName>
    </recommendedName>
</protein>
<dbReference type="InterPro" id="IPR011719">
    <property type="entry name" value="CHP02058"/>
</dbReference>
<dbReference type="AlphaFoldDB" id="A0A7I8D5Q4"/>
<sequence>MKVMFIEIGMGIDLHGQDITVASMRAVRNAIQHNSMPGLRSLLPGQDLNNMRVRVKLGVPADLDKIDLEQVKSVFPYGQVTIEAVAGGLLCSSGVVLADKGDKNDLVYIVNAAVEVGYEEDGTE</sequence>
<name>A0A7I8D5Q4_9BACL</name>
<dbReference type="PANTHER" id="PTHR34784:SF1">
    <property type="entry name" value="50S RIBOSOMAL PROTEIN L34"/>
    <property type="match status" value="1"/>
</dbReference>
<evidence type="ECO:0008006" key="5">
    <source>
        <dbReference type="Google" id="ProtNLM"/>
    </source>
</evidence>